<comment type="caution">
    <text evidence="2">The sequence shown here is derived from an EMBL/GenBank/DDBJ whole genome shotgun (WGS) entry which is preliminary data.</text>
</comment>
<feature type="transmembrane region" description="Helical" evidence="1">
    <location>
        <begin position="245"/>
        <end position="266"/>
    </location>
</feature>
<feature type="transmembrane region" description="Helical" evidence="1">
    <location>
        <begin position="207"/>
        <end position="233"/>
    </location>
</feature>
<keyword evidence="1" id="KW-0472">Membrane</keyword>
<dbReference type="Proteomes" id="UP000238605">
    <property type="component" value="Unassembled WGS sequence"/>
</dbReference>
<feature type="transmembrane region" description="Helical" evidence="1">
    <location>
        <begin position="328"/>
        <end position="353"/>
    </location>
</feature>
<dbReference type="SUPFAM" id="SSF103473">
    <property type="entry name" value="MFS general substrate transporter"/>
    <property type="match status" value="1"/>
</dbReference>
<feature type="transmembrane region" description="Helical" evidence="1">
    <location>
        <begin position="12"/>
        <end position="32"/>
    </location>
</feature>
<dbReference type="Gene3D" id="1.20.1250.20">
    <property type="entry name" value="MFS general substrate transporter like domains"/>
    <property type="match status" value="2"/>
</dbReference>
<dbReference type="PANTHER" id="PTHR23537">
    <property type="match status" value="1"/>
</dbReference>
<feature type="transmembrane region" description="Helical" evidence="1">
    <location>
        <begin position="52"/>
        <end position="70"/>
    </location>
</feature>
<dbReference type="RefSeq" id="WP_104303500.1">
    <property type="nucleotide sequence ID" value="NZ_PSNX01000015.1"/>
</dbReference>
<sequence>MNDRDAVRAARWALVVGLMGLASGMGIGRFAFTPLLPLMQAEGLSLAAGSQLAAANYLGYLGGALACMALNPRAGAAARAGLLGVAVCTLAMAASPGGVMAWLWRFAAGVCSAFVLVGVSAWAMGWLAKAGRPGAAGGVFAGVGVGMAVAGGIAWTSGLLAWPAAPTWAGLGVLAAAVAAAAWRPLRDDAVAPAPMPQGAARGVPRAVWPLVACYGALGFGYILPATFLPALARLWVDDARVFGAVWPVFGVAAALSTLVAAPLLVRHGARMVWAAAMGVMTVGVLLPVVSTQSLALVLSAVCVGGTFMVATMAGLQEARRLGSAAPTRVMAAMTAAFATGQWLGPLTVGALARADDPITRPSLLAAAVLLMAMVALLWRRRPEVPLPRKDPA</sequence>
<dbReference type="OrthoDB" id="9797953at2"/>
<protein>
    <submittedName>
        <fullName evidence="2">MFS transporter</fullName>
    </submittedName>
</protein>
<feature type="transmembrane region" description="Helical" evidence="1">
    <location>
        <begin position="102"/>
        <end position="127"/>
    </location>
</feature>
<feature type="transmembrane region" description="Helical" evidence="1">
    <location>
        <begin position="139"/>
        <end position="162"/>
    </location>
</feature>
<evidence type="ECO:0000313" key="2">
    <source>
        <dbReference type="EMBL" id="PPE65197.1"/>
    </source>
</evidence>
<keyword evidence="1" id="KW-0812">Transmembrane</keyword>
<feature type="transmembrane region" description="Helical" evidence="1">
    <location>
        <begin position="359"/>
        <end position="379"/>
    </location>
</feature>
<accession>A0A2S5SRL3</accession>
<dbReference type="GO" id="GO:0005886">
    <property type="term" value="C:plasma membrane"/>
    <property type="evidence" value="ECO:0007669"/>
    <property type="project" value="TreeGrafter"/>
</dbReference>
<dbReference type="InterPro" id="IPR036259">
    <property type="entry name" value="MFS_trans_sf"/>
</dbReference>
<gene>
    <name evidence="2" type="ORF">C1704_14715</name>
</gene>
<keyword evidence="1" id="KW-1133">Transmembrane helix</keyword>
<feature type="transmembrane region" description="Helical" evidence="1">
    <location>
        <begin position="273"/>
        <end position="290"/>
    </location>
</feature>
<evidence type="ECO:0000313" key="3">
    <source>
        <dbReference type="Proteomes" id="UP000238605"/>
    </source>
</evidence>
<proteinExistence type="predicted"/>
<keyword evidence="3" id="KW-1185">Reference proteome</keyword>
<reference evidence="2 3" key="1">
    <citation type="submission" date="2018-02" db="EMBL/GenBank/DDBJ databases">
        <title>Reclassifiation of [Polyangium] brachysporum DSM 7029 as Guopingzhaonella breviflexa gen. nov., sp. nov., a member of the family Comamonadaceae.</title>
        <authorList>
            <person name="Tang B."/>
        </authorList>
    </citation>
    <scope>NUCLEOTIDE SEQUENCE [LARGE SCALE GENOMIC DNA]</scope>
    <source>
        <strain evidence="2 3">BCRC 80649</strain>
    </source>
</reference>
<evidence type="ECO:0000256" key="1">
    <source>
        <dbReference type="SAM" id="Phobius"/>
    </source>
</evidence>
<dbReference type="InterPro" id="IPR010645">
    <property type="entry name" value="MFS_4"/>
</dbReference>
<feature type="transmembrane region" description="Helical" evidence="1">
    <location>
        <begin position="296"/>
        <end position="316"/>
    </location>
</feature>
<dbReference type="EMBL" id="PSNX01000015">
    <property type="protein sequence ID" value="PPE65197.1"/>
    <property type="molecule type" value="Genomic_DNA"/>
</dbReference>
<dbReference type="PANTHER" id="PTHR23537:SF1">
    <property type="entry name" value="SUGAR TRANSPORTER"/>
    <property type="match status" value="1"/>
</dbReference>
<feature type="transmembrane region" description="Helical" evidence="1">
    <location>
        <begin position="168"/>
        <end position="186"/>
    </location>
</feature>
<dbReference type="Pfam" id="PF06779">
    <property type="entry name" value="MFS_4"/>
    <property type="match status" value="1"/>
</dbReference>
<dbReference type="AlphaFoldDB" id="A0A2S5SRL3"/>
<organism evidence="2 3">
    <name type="scientific">Caldimonas caldifontis</name>
    <dbReference type="NCBI Taxonomy" id="1452508"/>
    <lineage>
        <taxon>Bacteria</taxon>
        <taxon>Pseudomonadati</taxon>
        <taxon>Pseudomonadota</taxon>
        <taxon>Betaproteobacteria</taxon>
        <taxon>Burkholderiales</taxon>
        <taxon>Sphaerotilaceae</taxon>
        <taxon>Caldimonas</taxon>
    </lineage>
</organism>
<name>A0A2S5SRL3_9BURK</name>
<feature type="transmembrane region" description="Helical" evidence="1">
    <location>
        <begin position="77"/>
        <end position="96"/>
    </location>
</feature>